<accession>A0ABQ5YIK8</accession>
<comment type="caution">
    <text evidence="2">The sequence shown here is derived from an EMBL/GenBank/DDBJ whole genome shotgun (WGS) entry which is preliminary data.</text>
</comment>
<evidence type="ECO:0000259" key="1">
    <source>
        <dbReference type="PROSITE" id="PS51186"/>
    </source>
</evidence>
<reference evidence="3" key="1">
    <citation type="journal article" date="2019" name="Int. J. Syst. Evol. Microbiol.">
        <title>The Global Catalogue of Microorganisms (GCM) 10K type strain sequencing project: providing services to taxonomists for standard genome sequencing and annotation.</title>
        <authorList>
            <consortium name="The Broad Institute Genomics Platform"/>
            <consortium name="The Broad Institute Genome Sequencing Center for Infectious Disease"/>
            <person name="Wu L."/>
            <person name="Ma J."/>
        </authorList>
    </citation>
    <scope>NUCLEOTIDE SEQUENCE [LARGE SCALE GENOMIC DNA]</scope>
    <source>
        <strain evidence="3">NBRC 110044</strain>
    </source>
</reference>
<name>A0ABQ5YIK8_9NEIS</name>
<protein>
    <recommendedName>
        <fullName evidence="1">N-acetyltransferase domain-containing protein</fullName>
    </recommendedName>
</protein>
<proteinExistence type="predicted"/>
<dbReference type="SUPFAM" id="SSF55729">
    <property type="entry name" value="Acyl-CoA N-acyltransferases (Nat)"/>
    <property type="match status" value="1"/>
</dbReference>
<dbReference type="InterPro" id="IPR000182">
    <property type="entry name" value="GNAT_dom"/>
</dbReference>
<dbReference type="InterPro" id="IPR016181">
    <property type="entry name" value="Acyl_CoA_acyltransferase"/>
</dbReference>
<feature type="domain" description="N-acetyltransferase" evidence="1">
    <location>
        <begin position="131"/>
        <end position="263"/>
    </location>
</feature>
<dbReference type="Pfam" id="PF00583">
    <property type="entry name" value="Acetyltransf_1"/>
    <property type="match status" value="1"/>
</dbReference>
<keyword evidence="3" id="KW-1185">Reference proteome</keyword>
<dbReference type="Gene3D" id="3.40.630.30">
    <property type="match status" value="1"/>
</dbReference>
<gene>
    <name evidence="2" type="ORF">GCM10007907_25490</name>
</gene>
<evidence type="ECO:0000313" key="2">
    <source>
        <dbReference type="EMBL" id="GLR13759.1"/>
    </source>
</evidence>
<sequence>MNGRLQLTQAAALLPHLPDSAMAVFARYIVERDPGSTAMLADDGSAWVLGGPWAGRPEAPSYWAYAQDQAALDAALHWLEQHAPVADVALCNQPADELAIASGWQIGWDTHLCLDGPGPGPGPAASPIPIVNFEQACQQGTPMHPELAAQGYADYPALIRDFGRLDRFFGAIHEGQLVAMAECNLAAGSHISIQAVSTASTLRNRGLGKAVVGHAANWIHTQGKQAHYLASTDNHASIALARACGFNQAMTLPYLYRPTQTPSPS</sequence>
<dbReference type="Proteomes" id="UP001156706">
    <property type="component" value="Unassembled WGS sequence"/>
</dbReference>
<dbReference type="CDD" id="cd04301">
    <property type="entry name" value="NAT_SF"/>
    <property type="match status" value="1"/>
</dbReference>
<dbReference type="EMBL" id="BSOG01000002">
    <property type="protein sequence ID" value="GLR13759.1"/>
    <property type="molecule type" value="Genomic_DNA"/>
</dbReference>
<organism evidence="2 3">
    <name type="scientific">Chitinimonas prasina</name>
    <dbReference type="NCBI Taxonomy" id="1434937"/>
    <lineage>
        <taxon>Bacteria</taxon>
        <taxon>Pseudomonadati</taxon>
        <taxon>Pseudomonadota</taxon>
        <taxon>Betaproteobacteria</taxon>
        <taxon>Neisseriales</taxon>
        <taxon>Chitinibacteraceae</taxon>
        <taxon>Chitinimonas</taxon>
    </lineage>
</organism>
<dbReference type="RefSeq" id="WP_284196845.1">
    <property type="nucleotide sequence ID" value="NZ_BSOG01000002.1"/>
</dbReference>
<evidence type="ECO:0000313" key="3">
    <source>
        <dbReference type="Proteomes" id="UP001156706"/>
    </source>
</evidence>
<dbReference type="PROSITE" id="PS51186">
    <property type="entry name" value="GNAT"/>
    <property type="match status" value="1"/>
</dbReference>